<evidence type="ECO:0000313" key="3">
    <source>
        <dbReference type="Proteomes" id="UP000229897"/>
    </source>
</evidence>
<feature type="region of interest" description="Disordered" evidence="1">
    <location>
        <begin position="129"/>
        <end position="155"/>
    </location>
</feature>
<reference evidence="2" key="1">
    <citation type="submission" date="2017-10" db="EMBL/GenBank/DDBJ databases">
        <title>Massilia psychrophilum sp. nov., a novel purple-pigmented bacterium isolated from Tianshan glacier, Xinjiang Municipality, China.</title>
        <authorList>
            <person name="Wang H."/>
        </authorList>
    </citation>
    <scope>NUCLEOTIDE SEQUENCE [LARGE SCALE GENOMIC DNA]</scope>
    <source>
        <strain evidence="2">B2</strain>
    </source>
</reference>
<sequence>MENFEAGEEGLKLVGARQAAGACPVPVSEAQWVEGGEASSGGEGASRLARSTGWTKERLAKEFGVTAAFVGVTKLAAVLGIAPSTIYGHMRAGRFFLPYRMLNASPMVRVDDLADWLGSPDGVIAAGEPRLGRRRVATPSEEGESSATPGDSDARVDRIVAAALRSMGMESTVLRKAKTPRKLSPRATPK</sequence>
<organism evidence="2 3">
    <name type="scientific">Massilia violaceinigra</name>
    <dbReference type="NCBI Taxonomy" id="2045208"/>
    <lineage>
        <taxon>Bacteria</taxon>
        <taxon>Pseudomonadati</taxon>
        <taxon>Pseudomonadota</taxon>
        <taxon>Betaproteobacteria</taxon>
        <taxon>Burkholderiales</taxon>
        <taxon>Oxalobacteraceae</taxon>
        <taxon>Telluria group</taxon>
        <taxon>Massilia</taxon>
    </lineage>
</organism>
<dbReference type="OrthoDB" id="8759945at2"/>
<keyword evidence="3" id="KW-1185">Reference proteome</keyword>
<dbReference type="Proteomes" id="UP000229897">
    <property type="component" value="Chromosome"/>
</dbReference>
<dbReference type="RefSeq" id="WP_099875879.1">
    <property type="nucleotide sequence ID" value="NZ_CP024608.1"/>
</dbReference>
<dbReference type="KEGG" id="mass:CR152_15675"/>
<feature type="compositionally biased region" description="Basic residues" evidence="1">
    <location>
        <begin position="175"/>
        <end position="190"/>
    </location>
</feature>
<evidence type="ECO:0000256" key="1">
    <source>
        <dbReference type="SAM" id="MobiDB-lite"/>
    </source>
</evidence>
<protein>
    <submittedName>
        <fullName evidence="2">Uncharacterized protein</fullName>
    </submittedName>
</protein>
<name>A0A2D2DLE7_9BURK</name>
<proteinExistence type="predicted"/>
<feature type="region of interest" description="Disordered" evidence="1">
    <location>
        <begin position="171"/>
        <end position="190"/>
    </location>
</feature>
<dbReference type="EMBL" id="CP024608">
    <property type="protein sequence ID" value="ATQ75806.1"/>
    <property type="molecule type" value="Genomic_DNA"/>
</dbReference>
<gene>
    <name evidence="2" type="ORF">CR152_15675</name>
</gene>
<accession>A0A2D2DLE7</accession>
<dbReference type="AlphaFoldDB" id="A0A2D2DLE7"/>
<evidence type="ECO:0000313" key="2">
    <source>
        <dbReference type="EMBL" id="ATQ75806.1"/>
    </source>
</evidence>